<keyword evidence="3" id="KW-0067">ATP-binding</keyword>
<evidence type="ECO:0000256" key="6">
    <source>
        <dbReference type="ARBA" id="ARBA00039025"/>
    </source>
</evidence>
<evidence type="ECO:0000256" key="1">
    <source>
        <dbReference type="ARBA" id="ARBA00022448"/>
    </source>
</evidence>
<evidence type="ECO:0000313" key="11">
    <source>
        <dbReference type="Proteomes" id="UP000007812"/>
    </source>
</evidence>
<comment type="catalytic activity">
    <reaction evidence="8">
        <text>tungstate(in) + ATP + H2O = tungstate(out) + ADP + phosphate + H(+)</text>
        <dbReference type="Rhea" id="RHEA:35027"/>
        <dbReference type="ChEBI" id="CHEBI:15377"/>
        <dbReference type="ChEBI" id="CHEBI:15378"/>
        <dbReference type="ChEBI" id="CHEBI:30616"/>
        <dbReference type="ChEBI" id="CHEBI:43474"/>
        <dbReference type="ChEBI" id="CHEBI:46502"/>
        <dbReference type="ChEBI" id="CHEBI:456216"/>
        <dbReference type="EC" id="7.3.2.6"/>
    </reaction>
</comment>
<sequence>MEDEGIICITGHNGSGKTTLLNIVAGFIKQDSGHVIVSGKDVSTLPPEERGVVYVAQDSFIPSLTVDKHLNFALKLRKGMRSTEELANVKQKFSINFSGKMKELSLGQRERVAIATAVLRKPSVLLIDEALSNISDKEAFIKSLIDVRRSYGFDLVFTTQDQEDSAYADHHYVMSKGTLIKRF</sequence>
<protein>
    <recommendedName>
        <fullName evidence="7">Molybdate/tungstate import ATP-binding protein WtpC</fullName>
        <ecNumber evidence="6">7.3.2.6</ecNumber>
    </recommendedName>
</protein>
<keyword evidence="2" id="KW-0547">Nucleotide-binding</keyword>
<proteinExistence type="inferred from homology"/>
<dbReference type="GO" id="GO:0005524">
    <property type="term" value="F:ATP binding"/>
    <property type="evidence" value="ECO:0007669"/>
    <property type="project" value="UniProtKB-KW"/>
</dbReference>
<dbReference type="Proteomes" id="UP000007812">
    <property type="component" value="Chromosome"/>
</dbReference>
<dbReference type="PANTHER" id="PTHR42781:SF4">
    <property type="entry name" value="SPERMIDINE_PUTRESCINE IMPORT ATP-BINDING PROTEIN POTA"/>
    <property type="match status" value="1"/>
</dbReference>
<comment type="similarity">
    <text evidence="4">Belongs to the ABC transporter superfamily. Sulfate/tungstate importer (TC 3.A.1.6) family.</text>
</comment>
<evidence type="ECO:0000256" key="2">
    <source>
        <dbReference type="ARBA" id="ARBA00022741"/>
    </source>
</evidence>
<feature type="domain" description="ABC transporter" evidence="9">
    <location>
        <begin position="1"/>
        <end position="183"/>
    </location>
</feature>
<gene>
    <name evidence="10" type="ordered locus">Mcup_0616</name>
</gene>
<dbReference type="InterPro" id="IPR003593">
    <property type="entry name" value="AAA+_ATPase"/>
</dbReference>
<accession>F4G131</accession>
<dbReference type="InterPro" id="IPR027417">
    <property type="entry name" value="P-loop_NTPase"/>
</dbReference>
<dbReference type="STRING" id="1006006.Mcup_0616"/>
<dbReference type="InterPro" id="IPR003439">
    <property type="entry name" value="ABC_transporter-like_ATP-bd"/>
</dbReference>
<evidence type="ECO:0000256" key="3">
    <source>
        <dbReference type="ARBA" id="ARBA00022840"/>
    </source>
</evidence>
<organism evidence="10 11">
    <name type="scientific">Metallosphaera cuprina (strain Ar-4)</name>
    <dbReference type="NCBI Taxonomy" id="1006006"/>
    <lineage>
        <taxon>Archaea</taxon>
        <taxon>Thermoproteota</taxon>
        <taxon>Thermoprotei</taxon>
        <taxon>Sulfolobales</taxon>
        <taxon>Sulfolobaceae</taxon>
        <taxon>Metallosphaera</taxon>
    </lineage>
</organism>
<evidence type="ECO:0000256" key="5">
    <source>
        <dbReference type="ARBA" id="ARBA00038781"/>
    </source>
</evidence>
<name>F4G131_METCR</name>
<dbReference type="AlphaFoldDB" id="F4G131"/>
<dbReference type="eggNOG" id="arCOG05705">
    <property type="taxonomic scope" value="Archaea"/>
</dbReference>
<dbReference type="KEGG" id="mcn:Mcup_0616"/>
<dbReference type="EMBL" id="CP002656">
    <property type="protein sequence ID" value="AEB94721.1"/>
    <property type="molecule type" value="Genomic_DNA"/>
</dbReference>
<dbReference type="PROSITE" id="PS50893">
    <property type="entry name" value="ABC_TRANSPORTER_2"/>
    <property type="match status" value="1"/>
</dbReference>
<dbReference type="Pfam" id="PF00005">
    <property type="entry name" value="ABC_tran"/>
    <property type="match status" value="1"/>
</dbReference>
<evidence type="ECO:0000256" key="7">
    <source>
        <dbReference type="ARBA" id="ARBA00041133"/>
    </source>
</evidence>
<keyword evidence="11" id="KW-1185">Reference proteome</keyword>
<dbReference type="EC" id="7.3.2.6" evidence="6"/>
<dbReference type="PANTHER" id="PTHR42781">
    <property type="entry name" value="SPERMIDINE/PUTRESCINE IMPORT ATP-BINDING PROTEIN POTA"/>
    <property type="match status" value="1"/>
</dbReference>
<dbReference type="GO" id="GO:1901238">
    <property type="term" value="F:ABC-type tungstate transporter activity"/>
    <property type="evidence" value="ECO:0007669"/>
    <property type="project" value="UniProtKB-EC"/>
</dbReference>
<dbReference type="PATRIC" id="fig|1006006.8.peg.617"/>
<evidence type="ECO:0000256" key="8">
    <source>
        <dbReference type="ARBA" id="ARBA00047936"/>
    </source>
</evidence>
<comment type="subunit">
    <text evidence="5">The complex is composed of two ATP-binding proteins (WtpC), two transmembrane proteins (WtpB) and a solute-binding protein (WtpA).</text>
</comment>
<evidence type="ECO:0000256" key="4">
    <source>
        <dbReference type="ARBA" id="ARBA00038307"/>
    </source>
</evidence>
<dbReference type="SUPFAM" id="SSF52540">
    <property type="entry name" value="P-loop containing nucleoside triphosphate hydrolases"/>
    <property type="match status" value="1"/>
</dbReference>
<evidence type="ECO:0000313" key="10">
    <source>
        <dbReference type="EMBL" id="AEB94721.1"/>
    </source>
</evidence>
<dbReference type="HOGENOM" id="CLU_000604_1_22_2"/>
<dbReference type="SMART" id="SM00382">
    <property type="entry name" value="AAA"/>
    <property type="match status" value="1"/>
</dbReference>
<dbReference type="GO" id="GO:0016887">
    <property type="term" value="F:ATP hydrolysis activity"/>
    <property type="evidence" value="ECO:0007669"/>
    <property type="project" value="InterPro"/>
</dbReference>
<evidence type="ECO:0000259" key="9">
    <source>
        <dbReference type="PROSITE" id="PS50893"/>
    </source>
</evidence>
<dbReference type="Gene3D" id="3.40.50.300">
    <property type="entry name" value="P-loop containing nucleotide triphosphate hydrolases"/>
    <property type="match status" value="1"/>
</dbReference>
<reference evidence="10 11" key="1">
    <citation type="journal article" date="2011" name="J. Bacteriol.">
        <title>Complete genome sequence of Metallosphaera cuprina, a metal sulfide-oxidizing archaeon from a hot spring.</title>
        <authorList>
            <person name="Liu L.J."/>
            <person name="You X.Y."/>
            <person name="Zheng H."/>
            <person name="Wang S."/>
            <person name="Jiang C.Y."/>
            <person name="Liu S.J."/>
        </authorList>
    </citation>
    <scope>NUCLEOTIDE SEQUENCE [LARGE SCALE GENOMIC DNA]</scope>
    <source>
        <strain evidence="10 11">Ar-4</strain>
    </source>
</reference>
<keyword evidence="1" id="KW-0813">Transport</keyword>
<dbReference type="InterPro" id="IPR050093">
    <property type="entry name" value="ABC_SmlMolc_Importer"/>
</dbReference>